<dbReference type="GO" id="GO:0008757">
    <property type="term" value="F:S-adenosylmethionine-dependent methyltransferase activity"/>
    <property type="evidence" value="ECO:0007669"/>
    <property type="project" value="UniProtKB-ARBA"/>
</dbReference>
<dbReference type="InterPro" id="IPR019410">
    <property type="entry name" value="Methyltransf_16"/>
</dbReference>
<protein>
    <recommendedName>
        <fullName evidence="3">Methyltransferase-domain-containing protein</fullName>
    </recommendedName>
</protein>
<dbReference type="GO" id="GO:0032991">
    <property type="term" value="C:protein-containing complex"/>
    <property type="evidence" value="ECO:0007669"/>
    <property type="project" value="TreeGrafter"/>
</dbReference>
<dbReference type="Proteomes" id="UP000629468">
    <property type="component" value="Unassembled WGS sequence"/>
</dbReference>
<dbReference type="AlphaFoldDB" id="A0A8H7KGI3"/>
<dbReference type="InterPro" id="IPR029063">
    <property type="entry name" value="SAM-dependent_MTases_sf"/>
</dbReference>
<accession>A0A8H7KGI3</accession>
<reference evidence="1 2" key="1">
    <citation type="journal article" name="Sci. Rep.">
        <title>Telomere-to-telomere assembled and centromere annotated genomes of the two main subspecies of the button mushroom Agaricus bisporus reveal especially polymorphic chromosome ends.</title>
        <authorList>
            <person name="Sonnenberg A.S.M."/>
            <person name="Sedaghat-Telgerd N."/>
            <person name="Lavrijssen B."/>
            <person name="Ohm R.A."/>
            <person name="Hendrickx P.M."/>
            <person name="Scholtmeijer K."/>
            <person name="Baars J.J.P."/>
            <person name="van Peer A."/>
        </authorList>
    </citation>
    <scope>NUCLEOTIDE SEQUENCE [LARGE SCALE GENOMIC DNA]</scope>
    <source>
        <strain evidence="1 2">H119_p4</strain>
    </source>
</reference>
<comment type="caution">
    <text evidence="1">The sequence shown here is derived from an EMBL/GenBank/DDBJ whole genome shotgun (WGS) entry which is preliminary data.</text>
</comment>
<dbReference type="SUPFAM" id="SSF53335">
    <property type="entry name" value="S-adenosyl-L-methionine-dependent methyltransferases"/>
    <property type="match status" value="1"/>
</dbReference>
<dbReference type="EMBL" id="JABXXO010000007">
    <property type="protein sequence ID" value="KAF7773382.1"/>
    <property type="molecule type" value="Genomic_DNA"/>
</dbReference>
<sequence length="300" mass="33515">MPPNFPQNLSIAPSAHPSVKLSPHFSHNAQREAITQYGIAGRVWESAYLTSLYVDPLPNLEFDLPFPGVSSPLTIIELGSGTGIVAAAIAQVLDSQRDLVIATDLPDVCPLLEKNLSAVPATLVRPLTWGNNEHLRRISSELSSMSDPRKLTHIICSDLIYFPELLAPLLRCLLHLTSEFFVQNSSPPVVIISYKIRSLIKESPFWSAFGLWFDFQPILARAILMPKTTQERAEVVETQWYRFGADEEDMFIFVAHRKPESVGWQIPTNDHDLLNGVYARGSLGTKHDDTFESLLLLSLQ</sequence>
<organism evidence="1 2">
    <name type="scientific">Agaricus bisporus var. burnettii</name>
    <dbReference type="NCBI Taxonomy" id="192524"/>
    <lineage>
        <taxon>Eukaryota</taxon>
        <taxon>Fungi</taxon>
        <taxon>Dikarya</taxon>
        <taxon>Basidiomycota</taxon>
        <taxon>Agaricomycotina</taxon>
        <taxon>Agaricomycetes</taxon>
        <taxon>Agaricomycetidae</taxon>
        <taxon>Agaricales</taxon>
        <taxon>Agaricineae</taxon>
        <taxon>Agaricaceae</taxon>
        <taxon>Agaricus</taxon>
    </lineage>
</organism>
<dbReference type="GO" id="GO:0005829">
    <property type="term" value="C:cytosol"/>
    <property type="evidence" value="ECO:0007669"/>
    <property type="project" value="TreeGrafter"/>
</dbReference>
<evidence type="ECO:0000313" key="2">
    <source>
        <dbReference type="Proteomes" id="UP000629468"/>
    </source>
</evidence>
<dbReference type="Pfam" id="PF10294">
    <property type="entry name" value="Methyltransf_16"/>
    <property type="match status" value="1"/>
</dbReference>
<evidence type="ECO:0000313" key="1">
    <source>
        <dbReference type="EMBL" id="KAF7773382.1"/>
    </source>
</evidence>
<name>A0A8H7KGI3_AGABI</name>
<evidence type="ECO:0008006" key="3">
    <source>
        <dbReference type="Google" id="ProtNLM"/>
    </source>
</evidence>
<dbReference type="Gene3D" id="3.40.50.150">
    <property type="entry name" value="Vaccinia Virus protein VP39"/>
    <property type="match status" value="1"/>
</dbReference>
<proteinExistence type="predicted"/>
<dbReference type="PANTHER" id="PTHR14614">
    <property type="entry name" value="HEPATOCELLULAR CARCINOMA-ASSOCIATED ANTIGEN"/>
    <property type="match status" value="1"/>
</dbReference>
<dbReference type="PANTHER" id="PTHR14614:SF161">
    <property type="match status" value="1"/>
</dbReference>
<gene>
    <name evidence="1" type="ORF">Agabi119p4_5549</name>
</gene>